<reference evidence="5 6" key="1">
    <citation type="journal article" date="2019" name="Appl. Environ. Microbiol.">
        <title>Environmental Evidence and Genomic Insight of Iron-oxidizing Bacteria Preference Towards More Corrosion Resistant Stainless Steel at Higher Salinities.</title>
        <authorList>
            <person name="Garrison C.E."/>
            <person name="Price K.A."/>
            <person name="Field E.K."/>
        </authorList>
    </citation>
    <scope>NUCLEOTIDE SEQUENCE [LARGE SCALE GENOMIC DNA]</scope>
    <source>
        <strain evidence="5 6">P3</strain>
    </source>
</reference>
<protein>
    <submittedName>
        <fullName evidence="5">Response regulator</fullName>
    </submittedName>
</protein>
<comment type="caution">
    <text evidence="5">The sequence shown here is derived from an EMBL/GenBank/DDBJ whole genome shotgun (WGS) entry which is preliminary data.</text>
</comment>
<keyword evidence="6" id="KW-1185">Reference proteome</keyword>
<evidence type="ECO:0000259" key="4">
    <source>
        <dbReference type="PROSITE" id="PS50110"/>
    </source>
</evidence>
<proteinExistence type="predicted"/>
<dbReference type="Pfam" id="PF00072">
    <property type="entry name" value="Response_reg"/>
    <property type="match status" value="1"/>
</dbReference>
<feature type="modified residue" description="4-aspartylphosphate" evidence="3">
    <location>
        <position position="54"/>
    </location>
</feature>
<dbReference type="EMBL" id="VBRY01000005">
    <property type="protein sequence ID" value="TLS67599.1"/>
    <property type="molecule type" value="Genomic_DNA"/>
</dbReference>
<dbReference type="PANTHER" id="PTHR44591">
    <property type="entry name" value="STRESS RESPONSE REGULATOR PROTEIN 1"/>
    <property type="match status" value="1"/>
</dbReference>
<dbReference type="GO" id="GO:0000160">
    <property type="term" value="P:phosphorelay signal transduction system"/>
    <property type="evidence" value="ECO:0007669"/>
    <property type="project" value="UniProtKB-KW"/>
</dbReference>
<evidence type="ECO:0000313" key="6">
    <source>
        <dbReference type="Proteomes" id="UP000306585"/>
    </source>
</evidence>
<dbReference type="SUPFAM" id="SSF52172">
    <property type="entry name" value="CheY-like"/>
    <property type="match status" value="1"/>
</dbReference>
<evidence type="ECO:0000256" key="2">
    <source>
        <dbReference type="ARBA" id="ARBA00023012"/>
    </source>
</evidence>
<dbReference type="SMART" id="SM00448">
    <property type="entry name" value="REC"/>
    <property type="match status" value="1"/>
</dbReference>
<feature type="domain" description="Response regulatory" evidence="4">
    <location>
        <begin position="2"/>
        <end position="116"/>
    </location>
</feature>
<dbReference type="PANTHER" id="PTHR44591:SF14">
    <property type="entry name" value="PROTEIN PILG"/>
    <property type="match status" value="1"/>
</dbReference>
<dbReference type="AlphaFoldDB" id="A0A5R9GRR3"/>
<evidence type="ECO:0000256" key="1">
    <source>
        <dbReference type="ARBA" id="ARBA00022553"/>
    </source>
</evidence>
<accession>A0A5R9GRR3</accession>
<name>A0A5R9GRR3_9PROT</name>
<organism evidence="5 6">
    <name type="scientific">Mariprofundus erugo</name>
    <dbReference type="NCBI Taxonomy" id="2528639"/>
    <lineage>
        <taxon>Bacteria</taxon>
        <taxon>Pseudomonadati</taxon>
        <taxon>Pseudomonadota</taxon>
        <taxon>Candidatius Mariprofundia</taxon>
        <taxon>Mariprofundales</taxon>
        <taxon>Mariprofundaceae</taxon>
        <taxon>Mariprofundus</taxon>
    </lineage>
</organism>
<dbReference type="InterPro" id="IPR001789">
    <property type="entry name" value="Sig_transdc_resp-reg_receiver"/>
</dbReference>
<dbReference type="InterPro" id="IPR050595">
    <property type="entry name" value="Bact_response_regulator"/>
</dbReference>
<gene>
    <name evidence="5" type="ORF">FEF65_06715</name>
</gene>
<dbReference type="RefSeq" id="WP_138239032.1">
    <property type="nucleotide sequence ID" value="NZ_VBRY01000005.1"/>
</dbReference>
<dbReference type="Proteomes" id="UP000306585">
    <property type="component" value="Unassembled WGS sequence"/>
</dbReference>
<dbReference type="PROSITE" id="PS50110">
    <property type="entry name" value="RESPONSE_REGULATORY"/>
    <property type="match status" value="1"/>
</dbReference>
<dbReference type="Gene3D" id="3.40.50.2300">
    <property type="match status" value="1"/>
</dbReference>
<keyword evidence="1 3" id="KW-0597">Phosphoprotein</keyword>
<evidence type="ECO:0000256" key="3">
    <source>
        <dbReference type="PROSITE-ProRule" id="PRU00169"/>
    </source>
</evidence>
<keyword evidence="2" id="KW-0902">Two-component regulatory system</keyword>
<sequence>MIVDIIDDERHVREMLAEIADILGYQARTYQSGDEYFAYVTSPQYQPPGVVISDVRMPGIDGYNLMRKVNRLYPDVPFIIVTGYQEVEDKCSDIPHTFMRKPFNPEVLEAVLAELNLR</sequence>
<evidence type="ECO:0000313" key="5">
    <source>
        <dbReference type="EMBL" id="TLS67599.1"/>
    </source>
</evidence>
<dbReference type="InterPro" id="IPR011006">
    <property type="entry name" value="CheY-like_superfamily"/>
</dbReference>